<name>A0A0L0NHL2_TOLOC</name>
<evidence type="ECO:0000313" key="2">
    <source>
        <dbReference type="EMBL" id="KND93627.1"/>
    </source>
</evidence>
<evidence type="ECO:0008006" key="4">
    <source>
        <dbReference type="Google" id="ProtNLM"/>
    </source>
</evidence>
<dbReference type="AlphaFoldDB" id="A0A0L0NHL2"/>
<proteinExistence type="predicted"/>
<keyword evidence="3" id="KW-1185">Reference proteome</keyword>
<dbReference type="SUPFAM" id="SSF52047">
    <property type="entry name" value="RNI-like"/>
    <property type="match status" value="1"/>
</dbReference>
<comment type="caution">
    <text evidence="2">The sequence shown here is derived from an EMBL/GenBank/DDBJ whole genome shotgun (WGS) entry which is preliminary data.</text>
</comment>
<evidence type="ECO:0000256" key="1">
    <source>
        <dbReference type="SAM" id="MobiDB-lite"/>
    </source>
</evidence>
<evidence type="ECO:0000313" key="3">
    <source>
        <dbReference type="Proteomes" id="UP000036947"/>
    </source>
</evidence>
<sequence>MSSPMKESTTGEIADHGQDSRMDDDTAAILAFPREVLIMIIKLAVLDPNAKLVVDPFATPYSSEAGKTIALTCRLLYRLVLPFLYHSFLLDYPGGKLTRSWKMRYLDRTIANNPSLGQYCRNLSIYIADANPQLDEERYVEWLPRWLSGVRNLKVRGDPYGMPDIRAWSFMRHCSKHMSGIETLSLGGWRALYQQQIFDHVYMPSLRSLHLYAVREDPDQGPSLHPDRYGSARFTKLVLLAYGESTPALEELLKWPRKLDLFYLSYYFHPKNNIKLPMMSTLLRSHKDTLRVISVSHLTLGGGRVPDLSGFPVLESLSICRCDMTKSLEWPTDDAHRLLAPRLRVFQWNFRLPHAEHPLLTDFGDKEEHWLRVFSEVAMATRAALKTIKVIFEPLKWEYVDGDESPWDRMNKIRNDVAKHGLRITYSTIPECEEKLTPEEMLEQQVAASW</sequence>
<organism evidence="2 3">
    <name type="scientific">Tolypocladium ophioglossoides (strain CBS 100239)</name>
    <name type="common">Snaketongue truffleclub</name>
    <name type="synonym">Elaphocordyceps ophioglossoides</name>
    <dbReference type="NCBI Taxonomy" id="1163406"/>
    <lineage>
        <taxon>Eukaryota</taxon>
        <taxon>Fungi</taxon>
        <taxon>Dikarya</taxon>
        <taxon>Ascomycota</taxon>
        <taxon>Pezizomycotina</taxon>
        <taxon>Sordariomycetes</taxon>
        <taxon>Hypocreomycetidae</taxon>
        <taxon>Hypocreales</taxon>
        <taxon>Ophiocordycipitaceae</taxon>
        <taxon>Tolypocladium</taxon>
    </lineage>
</organism>
<dbReference type="EMBL" id="LFRF01000003">
    <property type="protein sequence ID" value="KND93627.1"/>
    <property type="molecule type" value="Genomic_DNA"/>
</dbReference>
<gene>
    <name evidence="2" type="ORF">TOPH_01789</name>
</gene>
<feature type="compositionally biased region" description="Polar residues" evidence="1">
    <location>
        <begin position="1"/>
        <end position="11"/>
    </location>
</feature>
<protein>
    <recommendedName>
        <fullName evidence="4">F-box domain-containing protein</fullName>
    </recommendedName>
</protein>
<accession>A0A0L0NHL2</accession>
<dbReference type="OrthoDB" id="5138542at2759"/>
<reference evidence="2 3" key="1">
    <citation type="journal article" date="2015" name="BMC Genomics">
        <title>The genome of the truffle-parasite Tolypocladium ophioglossoides and the evolution of antifungal peptaibiotics.</title>
        <authorList>
            <person name="Quandt C.A."/>
            <person name="Bushley K.E."/>
            <person name="Spatafora J.W."/>
        </authorList>
    </citation>
    <scope>NUCLEOTIDE SEQUENCE [LARGE SCALE GENOMIC DNA]</scope>
    <source>
        <strain evidence="2 3">CBS 100239</strain>
    </source>
</reference>
<dbReference type="Proteomes" id="UP000036947">
    <property type="component" value="Unassembled WGS sequence"/>
</dbReference>
<feature type="region of interest" description="Disordered" evidence="1">
    <location>
        <begin position="1"/>
        <end position="20"/>
    </location>
</feature>